<keyword evidence="2" id="KW-0812">Transmembrane</keyword>
<evidence type="ECO:0000313" key="3">
    <source>
        <dbReference type="EMBL" id="MPM48649.1"/>
    </source>
</evidence>
<evidence type="ECO:0000256" key="1">
    <source>
        <dbReference type="SAM" id="MobiDB-lite"/>
    </source>
</evidence>
<proteinExistence type="predicted"/>
<gene>
    <name evidence="3" type="ORF">SDC9_95375</name>
</gene>
<evidence type="ECO:0000256" key="2">
    <source>
        <dbReference type="SAM" id="Phobius"/>
    </source>
</evidence>
<feature type="transmembrane region" description="Helical" evidence="2">
    <location>
        <begin position="6"/>
        <end position="33"/>
    </location>
</feature>
<keyword evidence="2" id="KW-1133">Transmembrane helix</keyword>
<keyword evidence="2" id="KW-0472">Membrane</keyword>
<feature type="region of interest" description="Disordered" evidence="1">
    <location>
        <begin position="70"/>
        <end position="94"/>
    </location>
</feature>
<comment type="caution">
    <text evidence="3">The sequence shown here is derived from an EMBL/GenBank/DDBJ whole genome shotgun (WGS) entry which is preliminary data.</text>
</comment>
<sequence length="94" mass="11037">MRGFSGLLMFILIMIVLQAAWPLIVVAIIYMVIRFIIFSVARNQHSNPYQHMDQYQDSDDQQQVNEDWINRSNQQADSNKDVIDAEYTERDADK</sequence>
<feature type="compositionally biased region" description="Basic and acidic residues" evidence="1">
    <location>
        <begin position="78"/>
        <end position="94"/>
    </location>
</feature>
<name>A0A645A661_9ZZZZ</name>
<organism evidence="3">
    <name type="scientific">bioreactor metagenome</name>
    <dbReference type="NCBI Taxonomy" id="1076179"/>
    <lineage>
        <taxon>unclassified sequences</taxon>
        <taxon>metagenomes</taxon>
        <taxon>ecological metagenomes</taxon>
    </lineage>
</organism>
<dbReference type="EMBL" id="VSSQ01012192">
    <property type="protein sequence ID" value="MPM48649.1"/>
    <property type="molecule type" value="Genomic_DNA"/>
</dbReference>
<accession>A0A645A661</accession>
<protein>
    <submittedName>
        <fullName evidence="3">Uncharacterized protein</fullName>
    </submittedName>
</protein>
<dbReference type="AlphaFoldDB" id="A0A645A661"/>
<reference evidence="3" key="1">
    <citation type="submission" date="2019-08" db="EMBL/GenBank/DDBJ databases">
        <authorList>
            <person name="Kucharzyk K."/>
            <person name="Murdoch R.W."/>
            <person name="Higgins S."/>
            <person name="Loffler F."/>
        </authorList>
    </citation>
    <scope>NUCLEOTIDE SEQUENCE</scope>
</reference>